<proteinExistence type="predicted"/>
<evidence type="ECO:0000313" key="1">
    <source>
        <dbReference type="EMBL" id="OTI60711.1"/>
    </source>
</evidence>
<dbReference type="AlphaFoldDB" id="A0A2C9WZD1"/>
<accession>A0A2C9WZD1</accession>
<comment type="caution">
    <text evidence="1">The sequence shown here is derived from an EMBL/GenBank/DDBJ whole genome shotgun (WGS) entry which is preliminary data.</text>
</comment>
<protein>
    <submittedName>
        <fullName evidence="1">Uncharacterized protein</fullName>
    </submittedName>
</protein>
<sequence length="89" mass="9905">MKLLAILDEDAGVNDTIRKNMVVWIPNLDSVKISSISACLLPSTDIELVRFILFKAMLRQPIQKILITIQLLEKGVDSSRGPLVKSLDT</sequence>
<evidence type="ECO:0000313" key="2">
    <source>
        <dbReference type="Proteomes" id="UP000194857"/>
    </source>
</evidence>
<dbReference type="EMBL" id="NFFZ01000008">
    <property type="protein sequence ID" value="OTI60711.1"/>
    <property type="molecule type" value="Genomic_DNA"/>
</dbReference>
<name>A0A2C9WZD1_PSEAI</name>
<organism evidence="1 2">
    <name type="scientific">Pseudomonas aeruginosa</name>
    <dbReference type="NCBI Taxonomy" id="287"/>
    <lineage>
        <taxon>Bacteria</taxon>
        <taxon>Pseudomonadati</taxon>
        <taxon>Pseudomonadota</taxon>
        <taxon>Gammaproteobacteria</taxon>
        <taxon>Pseudomonadales</taxon>
        <taxon>Pseudomonadaceae</taxon>
        <taxon>Pseudomonas</taxon>
    </lineage>
</organism>
<gene>
    <name evidence="1" type="ORF">CAZ10_16635</name>
</gene>
<dbReference type="Proteomes" id="UP000194857">
    <property type="component" value="Unassembled WGS sequence"/>
</dbReference>
<reference evidence="1 2" key="1">
    <citation type="submission" date="2017-05" db="EMBL/GenBank/DDBJ databases">
        <authorList>
            <person name="Song R."/>
            <person name="Chenine A.L."/>
            <person name="Ruprecht R.M."/>
        </authorList>
    </citation>
    <scope>NUCLEOTIDE SEQUENCE [LARGE SCALE GENOMIC DNA]</scope>
    <source>
        <strain evidence="1 2">S567_C10_BS</strain>
    </source>
</reference>